<dbReference type="Gene3D" id="1.20.5.500">
    <property type="entry name" value="Single helix bin"/>
    <property type="match status" value="1"/>
</dbReference>
<dbReference type="FunFam" id="1.20.5.1160:FF:000002">
    <property type="entry name" value="Type I keratin 10"/>
    <property type="match status" value="1"/>
</dbReference>
<dbReference type="InterPro" id="IPR018039">
    <property type="entry name" value="IF_conserved"/>
</dbReference>
<organism evidence="12 13">
    <name type="scientific">Sphenodon punctatus</name>
    <name type="common">Tuatara</name>
    <name type="synonym">Hatteria punctata</name>
    <dbReference type="NCBI Taxonomy" id="8508"/>
    <lineage>
        <taxon>Eukaryota</taxon>
        <taxon>Metazoa</taxon>
        <taxon>Chordata</taxon>
        <taxon>Craniata</taxon>
        <taxon>Vertebrata</taxon>
        <taxon>Euteleostomi</taxon>
        <taxon>Lepidosauria</taxon>
        <taxon>Sphenodontia</taxon>
        <taxon>Sphenodontidae</taxon>
        <taxon>Sphenodon</taxon>
    </lineage>
</organism>
<evidence type="ECO:0000256" key="5">
    <source>
        <dbReference type="ARBA" id="ARBA00038712"/>
    </source>
</evidence>
<keyword evidence="3 10" id="KW-0175">Coiled coil</keyword>
<dbReference type="Proteomes" id="UP000694392">
    <property type="component" value="Unplaced"/>
</dbReference>
<dbReference type="FunFam" id="1.20.5.170:FF:000002">
    <property type="entry name" value="Type I keratin KA11"/>
    <property type="match status" value="1"/>
</dbReference>
<proteinExistence type="inferred from homology"/>
<dbReference type="InterPro" id="IPR002957">
    <property type="entry name" value="Keratin_I"/>
</dbReference>
<dbReference type="FunFam" id="1.20.5.500:FF:000001">
    <property type="entry name" value="Type II keratin 23"/>
    <property type="match status" value="1"/>
</dbReference>
<keyword evidence="1" id="KW-0416">Keratin</keyword>
<evidence type="ECO:0000313" key="12">
    <source>
        <dbReference type="Ensembl" id="ENSSPUP00000017814.1"/>
    </source>
</evidence>
<evidence type="ECO:0000256" key="4">
    <source>
        <dbReference type="ARBA" id="ARBA00037685"/>
    </source>
</evidence>
<dbReference type="Gene3D" id="1.20.5.170">
    <property type="match status" value="1"/>
</dbReference>
<evidence type="ECO:0000256" key="2">
    <source>
        <dbReference type="ARBA" id="ARBA00022754"/>
    </source>
</evidence>
<gene>
    <name evidence="12" type="primary">KRT20</name>
</gene>
<reference evidence="12" key="2">
    <citation type="submission" date="2025-09" db="UniProtKB">
        <authorList>
            <consortium name="Ensembl"/>
        </authorList>
    </citation>
    <scope>IDENTIFICATION</scope>
</reference>
<sequence>DFPSTPPPSPTGLTYRKISVQKYRPPSVYGGLNTIGNYILAVNEKLTMQNLNDRLASYLDKVRSLETANFQLEKQIREWYETSSPATKHDHSLYYKTIKDLQSKIGAAHLNNARLILQIDNAKLAADDFHMKYETELALKQNVENDIAGLLRVIDGLTLTRADLELQIEDMKEDMAFLKKNYDEETERLRRQLGGTVNVEVDAAPRIDLAKLMDNMRQQYESMAQKNREEAKEQFDIQIEKLNQEVAVSTGQLQIQKSEITDLRRNFQSLEIELQSQLSMKKALEDTLAETEARYSLQLAQIQAAIGNAEAQLIQVRADMEQQSNEYNSLLDIKARLEIEIATYRRLLEGEDKLPTPPFWLWAVAICAADICTCKWFPPCPPPNHLKKNIFIHFN</sequence>
<evidence type="ECO:0000256" key="6">
    <source>
        <dbReference type="ARBA" id="ARBA00040318"/>
    </source>
</evidence>
<evidence type="ECO:0000256" key="3">
    <source>
        <dbReference type="ARBA" id="ARBA00023054"/>
    </source>
</evidence>
<evidence type="ECO:0000256" key="10">
    <source>
        <dbReference type="SAM" id="Coils"/>
    </source>
</evidence>
<evidence type="ECO:0000256" key="9">
    <source>
        <dbReference type="RuleBase" id="RU000685"/>
    </source>
</evidence>
<dbReference type="SMART" id="SM01391">
    <property type="entry name" value="Filament"/>
    <property type="match status" value="1"/>
</dbReference>
<dbReference type="GO" id="GO:0045109">
    <property type="term" value="P:intermediate filament organization"/>
    <property type="evidence" value="ECO:0007669"/>
    <property type="project" value="TreeGrafter"/>
</dbReference>
<dbReference type="Pfam" id="PF00038">
    <property type="entry name" value="Filament"/>
    <property type="match status" value="1"/>
</dbReference>
<dbReference type="GO" id="GO:0030855">
    <property type="term" value="P:epithelial cell differentiation"/>
    <property type="evidence" value="ECO:0007669"/>
    <property type="project" value="TreeGrafter"/>
</dbReference>
<dbReference type="Ensembl" id="ENSSPUT00000018972.1">
    <property type="protein sequence ID" value="ENSSPUP00000017814.1"/>
    <property type="gene ID" value="ENSSPUG00000013731.1"/>
</dbReference>
<reference evidence="12" key="1">
    <citation type="submission" date="2025-08" db="UniProtKB">
        <authorList>
            <consortium name="Ensembl"/>
        </authorList>
    </citation>
    <scope>IDENTIFICATION</scope>
</reference>
<dbReference type="PROSITE" id="PS51842">
    <property type="entry name" value="IF_ROD_2"/>
    <property type="match status" value="1"/>
</dbReference>
<comment type="subunit">
    <text evidence="5">Heterotetramer of two type I and two type II keratins. Associates with KRT8.</text>
</comment>
<dbReference type="GO" id="GO:0005198">
    <property type="term" value="F:structural molecule activity"/>
    <property type="evidence" value="ECO:0007669"/>
    <property type="project" value="InterPro"/>
</dbReference>
<feature type="coiled-coil region" evidence="10">
    <location>
        <begin position="48"/>
        <end position="75"/>
    </location>
</feature>
<dbReference type="PRINTS" id="PR01248">
    <property type="entry name" value="TYPE1KERATIN"/>
</dbReference>
<feature type="coiled-coil region" evidence="10">
    <location>
        <begin position="154"/>
        <end position="340"/>
    </location>
</feature>
<evidence type="ECO:0000256" key="7">
    <source>
        <dbReference type="ARBA" id="ARBA00041717"/>
    </source>
</evidence>
<name>A0A8D0HDP2_SPHPU</name>
<dbReference type="InterPro" id="IPR039008">
    <property type="entry name" value="IF_rod_dom"/>
</dbReference>
<accession>A0A8D0HDP2</accession>
<dbReference type="GO" id="GO:0005882">
    <property type="term" value="C:intermediate filament"/>
    <property type="evidence" value="ECO:0007669"/>
    <property type="project" value="UniProtKB-KW"/>
</dbReference>
<evidence type="ECO:0000259" key="11">
    <source>
        <dbReference type="PROSITE" id="PS51842"/>
    </source>
</evidence>
<dbReference type="Gene3D" id="1.20.5.1160">
    <property type="entry name" value="Vasodilator-stimulated phosphoprotein"/>
    <property type="match status" value="1"/>
</dbReference>
<dbReference type="SUPFAM" id="SSF64593">
    <property type="entry name" value="Intermediate filament protein, coiled coil region"/>
    <property type="match status" value="2"/>
</dbReference>
<dbReference type="GeneTree" id="ENSGT00940000161855"/>
<keyword evidence="13" id="KW-1185">Reference proteome</keyword>
<dbReference type="PROSITE" id="PS00226">
    <property type="entry name" value="IF_ROD_1"/>
    <property type="match status" value="1"/>
</dbReference>
<comment type="function">
    <text evidence="4">Plays a significant role in maintaining keratin filament organization in intestinal epithelia. When phosphorylated, plays a role in the secretion of mucin in the small intestine.</text>
</comment>
<dbReference type="PANTHER" id="PTHR23239:SF167">
    <property type="entry name" value="KERATIN, TYPE I CYTOSKELETAL 20"/>
    <property type="match status" value="1"/>
</dbReference>
<evidence type="ECO:0000256" key="1">
    <source>
        <dbReference type="ARBA" id="ARBA00022744"/>
    </source>
</evidence>
<keyword evidence="2 9" id="KW-0403">Intermediate filament</keyword>
<evidence type="ECO:0000256" key="8">
    <source>
        <dbReference type="ARBA" id="ARBA00042487"/>
    </source>
</evidence>
<evidence type="ECO:0000313" key="13">
    <source>
        <dbReference type="Proteomes" id="UP000694392"/>
    </source>
</evidence>
<dbReference type="AlphaFoldDB" id="A0A8D0HDP2"/>
<protein>
    <recommendedName>
        <fullName evidence="6">Keratin, type I cytoskeletal 20</fullName>
    </recommendedName>
    <alternativeName>
        <fullName evidence="7">Cytokeratin-20</fullName>
    </alternativeName>
    <alternativeName>
        <fullName evidence="8">Keratin-20</fullName>
    </alternativeName>
</protein>
<dbReference type="PANTHER" id="PTHR23239">
    <property type="entry name" value="INTERMEDIATE FILAMENT"/>
    <property type="match status" value="1"/>
</dbReference>
<feature type="domain" description="IF rod" evidence="11">
    <location>
        <begin position="44"/>
        <end position="355"/>
    </location>
</feature>
<comment type="similarity">
    <text evidence="9">Belongs to the intermediate filament family.</text>
</comment>